<name>A0A381XNX0_9ZZZZ</name>
<reference evidence="1" key="1">
    <citation type="submission" date="2018-05" db="EMBL/GenBank/DDBJ databases">
        <authorList>
            <person name="Lanie J.A."/>
            <person name="Ng W.-L."/>
            <person name="Kazmierczak K.M."/>
            <person name="Andrzejewski T.M."/>
            <person name="Davidsen T.M."/>
            <person name="Wayne K.J."/>
            <person name="Tettelin H."/>
            <person name="Glass J.I."/>
            <person name="Rusch D."/>
            <person name="Podicherti R."/>
            <person name="Tsui H.-C.T."/>
            <person name="Winkler M.E."/>
        </authorList>
    </citation>
    <scope>NUCLEOTIDE SEQUENCE</scope>
</reference>
<dbReference type="EMBL" id="UINC01015849">
    <property type="protein sequence ID" value="SVA66435.1"/>
    <property type="molecule type" value="Genomic_DNA"/>
</dbReference>
<organism evidence="1">
    <name type="scientific">marine metagenome</name>
    <dbReference type="NCBI Taxonomy" id="408172"/>
    <lineage>
        <taxon>unclassified sequences</taxon>
        <taxon>metagenomes</taxon>
        <taxon>ecological metagenomes</taxon>
    </lineage>
</organism>
<evidence type="ECO:0000313" key="1">
    <source>
        <dbReference type="EMBL" id="SVA66435.1"/>
    </source>
</evidence>
<proteinExistence type="predicted"/>
<dbReference type="AlphaFoldDB" id="A0A381XNX0"/>
<gene>
    <name evidence="1" type="ORF">METZ01_LOCUS119289</name>
</gene>
<accession>A0A381XNX0</accession>
<sequence length="414" mass="46110">MAKYCLKLTWVLLLFCIFCPIKILGQYALPSLNSNTPNVNPAVIPWRTKSSISLGSEYKKLEYGEPKYSVEISSKYYGMFALAGDLVPKRVRTGFEIVSRGVKIDATNYKGITIEGIGTLEGTRRNTRSTNAIDKAAGASIGPISIGYTDVSKVHVSMDDDMTYTSPNYLNTYKLDLRMVDNGGRDEKVERLGVTIRLGKREGSHLVIGHGTRTTTRTQNDFSRKQIASLVNNSTGANVSGYPETSFLNRTFPAHEEKEILTGLGFRNGIDKDNKYHFEVFNILKPKIHFSDNDSNLYTWGEENTNGIIFETQTKNYSFLLEGKQTLSKGVCNFGPMYYCSPSSSDLGGNMAYGIDTSTKQLQLSIGFFINVFRITLGFGNSERTIIKHNAASILSNDAYYLSHSFLINLGYEL</sequence>
<protein>
    <submittedName>
        <fullName evidence="1">Uncharacterized protein</fullName>
    </submittedName>
</protein>